<keyword evidence="1" id="KW-1133">Transmembrane helix</keyword>
<evidence type="ECO:0000313" key="3">
    <source>
        <dbReference type="EMBL" id="ADI36403.1"/>
    </source>
</evidence>
<keyword evidence="3" id="KW-0808">Transferase</keyword>
<dbReference type="Proteomes" id="UP000007722">
    <property type="component" value="Chromosome"/>
</dbReference>
<dbReference type="InterPro" id="IPR029044">
    <property type="entry name" value="Nucleotide-diphossugar_trans"/>
</dbReference>
<dbReference type="InterPro" id="IPR001173">
    <property type="entry name" value="Glyco_trans_2-like"/>
</dbReference>
<keyword evidence="1" id="KW-0472">Membrane</keyword>
<dbReference type="Pfam" id="PF00535">
    <property type="entry name" value="Glycos_transf_2"/>
    <property type="match status" value="1"/>
</dbReference>
<dbReference type="EMBL" id="CP002057">
    <property type="protein sequence ID" value="ADI36403.1"/>
    <property type="molecule type" value="Genomic_DNA"/>
</dbReference>
<dbReference type="SUPFAM" id="SSF53448">
    <property type="entry name" value="Nucleotide-diphospho-sugar transferases"/>
    <property type="match status" value="1"/>
</dbReference>
<evidence type="ECO:0000259" key="2">
    <source>
        <dbReference type="Pfam" id="PF00535"/>
    </source>
</evidence>
<dbReference type="AlphaFoldDB" id="D7DTE3"/>
<dbReference type="HOGENOM" id="CLU_025996_19_0_2"/>
<reference evidence="3 4" key="1">
    <citation type="submission" date="2010-05" db="EMBL/GenBank/DDBJ databases">
        <title>Complete sequence of Methanococcus voltae A3.</title>
        <authorList>
            <consortium name="US DOE Joint Genome Institute"/>
            <person name="Lucas S."/>
            <person name="Copeland A."/>
            <person name="Lapidus A."/>
            <person name="Cheng J.-F."/>
            <person name="Bruce D."/>
            <person name="Goodwin L."/>
            <person name="Pitluck S."/>
            <person name="Lowry S."/>
            <person name="Clum A."/>
            <person name="Land M."/>
            <person name="Hauser L."/>
            <person name="Kyrpides N."/>
            <person name="Mikhailova N."/>
            <person name="Whitman W.B."/>
            <person name="Woyke T."/>
        </authorList>
    </citation>
    <scope>NUCLEOTIDE SEQUENCE [LARGE SCALE GENOMIC DNA]</scope>
    <source>
        <strain evidence="4">ATCC BAA-1334 / A3</strain>
    </source>
</reference>
<sequence>MNMDLTKIDFNNNFISIIIPTFNEEKYITKCLESWFNQDYPQENYEILIFDGKSTDKTIDVIKELQKKHKFPNLKIFTNEKRKQVYAFNEGIKQANGDFFIIFGAHAYPEYDFLKNSVETYDKIKKEEPKLIGVGGIHHSICENNAAEISKLVYNTPLSGSSPYRYLMMERFSNTVVYGMYDTKMIKENNILFDTDFITGQDFEFNLHLIKEGFKLYTNPNIVSSYYTRSSVKKFIKQTINYGAAKGLMIRKGYFNILWLFPFGFLFMLLSIIITGVLVFIYFIIVMLDTIRLIVKTQEPSYITLPVLLFVFHSLISYGFFKGLIKGNSTFK</sequence>
<dbReference type="PANTHER" id="PTHR22916">
    <property type="entry name" value="GLYCOSYLTRANSFERASE"/>
    <property type="match status" value="1"/>
</dbReference>
<gene>
    <name evidence="3" type="ordered locus">Mvol_0744</name>
</gene>
<accession>D7DTE3</accession>
<proteinExistence type="predicted"/>
<feature type="domain" description="Glycosyltransferase 2-like" evidence="2">
    <location>
        <begin position="16"/>
        <end position="124"/>
    </location>
</feature>
<name>D7DTE3_METV3</name>
<dbReference type="GO" id="GO:0016740">
    <property type="term" value="F:transferase activity"/>
    <property type="evidence" value="ECO:0007669"/>
    <property type="project" value="UniProtKB-KW"/>
</dbReference>
<organism evidence="3 4">
    <name type="scientific">Methanococcus voltae (strain ATCC BAA-1334 / A3)</name>
    <dbReference type="NCBI Taxonomy" id="456320"/>
    <lineage>
        <taxon>Archaea</taxon>
        <taxon>Methanobacteriati</taxon>
        <taxon>Methanobacteriota</taxon>
        <taxon>Methanomada group</taxon>
        <taxon>Methanococci</taxon>
        <taxon>Methanococcales</taxon>
        <taxon>Methanococcaceae</taxon>
        <taxon>Methanococcus</taxon>
    </lineage>
</organism>
<protein>
    <submittedName>
        <fullName evidence="3">Glycosyl transferase family 2</fullName>
    </submittedName>
</protein>
<keyword evidence="1" id="KW-0812">Transmembrane</keyword>
<dbReference type="FunFam" id="3.90.550.10:FF:000233">
    <property type="entry name" value="Glycosyl transferase, group 2 family protein"/>
    <property type="match status" value="1"/>
</dbReference>
<dbReference type="OrthoDB" id="46222at2157"/>
<dbReference type="Gene3D" id="3.90.550.10">
    <property type="entry name" value="Spore Coat Polysaccharide Biosynthesis Protein SpsA, Chain A"/>
    <property type="match status" value="1"/>
</dbReference>
<keyword evidence="4" id="KW-1185">Reference proteome</keyword>
<feature type="transmembrane region" description="Helical" evidence="1">
    <location>
        <begin position="305"/>
        <end position="325"/>
    </location>
</feature>
<dbReference type="CAZy" id="GT2">
    <property type="family name" value="Glycosyltransferase Family 2"/>
</dbReference>
<dbReference type="InParanoid" id="D7DTE3"/>
<dbReference type="KEGG" id="mvo:Mvol_0744"/>
<evidence type="ECO:0000313" key="4">
    <source>
        <dbReference type="Proteomes" id="UP000007722"/>
    </source>
</evidence>
<dbReference type="eggNOG" id="arCOG01385">
    <property type="taxonomic scope" value="Archaea"/>
</dbReference>
<evidence type="ECO:0000256" key="1">
    <source>
        <dbReference type="SAM" id="Phobius"/>
    </source>
</evidence>
<dbReference type="STRING" id="456320.Mvol_0744"/>
<feature type="transmembrane region" description="Helical" evidence="1">
    <location>
        <begin position="257"/>
        <end position="285"/>
    </location>
</feature>